<proteinExistence type="inferred from homology"/>
<keyword evidence="2" id="KW-1133">Transmembrane helix</keyword>
<evidence type="ECO:0000256" key="2">
    <source>
        <dbReference type="SAM" id="Phobius"/>
    </source>
</evidence>
<evidence type="ECO:0000256" key="1">
    <source>
        <dbReference type="ARBA" id="ARBA00005280"/>
    </source>
</evidence>
<dbReference type="KEGG" id="aplc:110980015"/>
<protein>
    <submittedName>
        <fullName evidence="4">Transmembrane protein 70 homolog, mitochondrial-like</fullName>
    </submittedName>
</protein>
<comment type="similarity">
    <text evidence="1">Belongs to the TMEM70 family.</text>
</comment>
<dbReference type="Proteomes" id="UP000694845">
    <property type="component" value="Unplaced"/>
</dbReference>
<dbReference type="RefSeq" id="XP_022091967.1">
    <property type="nucleotide sequence ID" value="XM_022236275.1"/>
</dbReference>
<dbReference type="InterPro" id="IPR045325">
    <property type="entry name" value="TMEM70/TMEM186/TMEM223"/>
</dbReference>
<evidence type="ECO:0000313" key="3">
    <source>
        <dbReference type="Proteomes" id="UP000694845"/>
    </source>
</evidence>
<feature type="transmembrane region" description="Helical" evidence="2">
    <location>
        <begin position="165"/>
        <end position="184"/>
    </location>
</feature>
<feature type="transmembrane region" description="Helical" evidence="2">
    <location>
        <begin position="190"/>
        <end position="211"/>
    </location>
</feature>
<dbReference type="GeneID" id="110980015"/>
<keyword evidence="3" id="KW-1185">Reference proteome</keyword>
<name>A0A8B7YHB2_ACAPL</name>
<dbReference type="GO" id="GO:0033615">
    <property type="term" value="P:mitochondrial proton-transporting ATP synthase complex assembly"/>
    <property type="evidence" value="ECO:0007669"/>
    <property type="project" value="TreeGrafter"/>
</dbReference>
<gene>
    <name evidence="4" type="primary">LOC110980015</name>
</gene>
<dbReference type="GO" id="GO:0031966">
    <property type="term" value="C:mitochondrial membrane"/>
    <property type="evidence" value="ECO:0007669"/>
    <property type="project" value="TreeGrafter"/>
</dbReference>
<dbReference type="InterPro" id="IPR009724">
    <property type="entry name" value="TMEM70"/>
</dbReference>
<dbReference type="PANTHER" id="PTHR13281:SF0">
    <property type="entry name" value="TRANSMEMBRANE PROTEIN 70, MITOCHONDRIAL"/>
    <property type="match status" value="1"/>
</dbReference>
<reference evidence="4" key="1">
    <citation type="submission" date="2025-08" db="UniProtKB">
        <authorList>
            <consortium name="RefSeq"/>
        </authorList>
    </citation>
    <scope>IDENTIFICATION</scope>
</reference>
<keyword evidence="2" id="KW-0472">Membrane</keyword>
<dbReference type="PANTHER" id="PTHR13281">
    <property type="entry name" value="TRANSMEMBRANE PROTEIN 70, MITOCHONDRIAL"/>
    <property type="match status" value="1"/>
</dbReference>
<dbReference type="Pfam" id="PF06979">
    <property type="entry name" value="TMEM70"/>
    <property type="match status" value="1"/>
</dbReference>
<dbReference type="AlphaFoldDB" id="A0A8B7YHB2"/>
<keyword evidence="2" id="KW-0812">Transmembrane</keyword>
<dbReference type="OrthoDB" id="156886at2759"/>
<dbReference type="OMA" id="TPILLHW"/>
<evidence type="ECO:0000313" key="4">
    <source>
        <dbReference type="RefSeq" id="XP_022091967.1"/>
    </source>
</evidence>
<sequence length="313" mass="34728">MLCTYCFWLAGDQVTVSFKIMQNQLFVRFVLSTCSTSPAASMASRLLVLSKSFARNVSLTRSLPRPTRAQCSVITNGYLTKVSRLQLTPAFGQLLNHVNQTCQNCSPVPLIPENFQNTWQFQSLRGLSTSAPVQGIFSKSAEKKLTEDNLIYTGPLSNIVKMVKLFSLSTSGISLLILQALFISGESGSMKLLGGSMASLLFLTPILLHWVSKSYATQIYYDQATDTYTANTVGVFLATIRHDFTTADVEIPAVRNLMTSILVKGRPLLIDPRAFISPNHYSHLMGYDKLPDDMSAEELKKVLAEFSEEERKD</sequence>
<organism evidence="3 4">
    <name type="scientific">Acanthaster planci</name>
    <name type="common">Crown-of-thorns starfish</name>
    <dbReference type="NCBI Taxonomy" id="133434"/>
    <lineage>
        <taxon>Eukaryota</taxon>
        <taxon>Metazoa</taxon>
        <taxon>Echinodermata</taxon>
        <taxon>Eleutherozoa</taxon>
        <taxon>Asterozoa</taxon>
        <taxon>Asteroidea</taxon>
        <taxon>Valvatacea</taxon>
        <taxon>Valvatida</taxon>
        <taxon>Acanthasteridae</taxon>
        <taxon>Acanthaster</taxon>
    </lineage>
</organism>
<accession>A0A8B7YHB2</accession>